<dbReference type="GO" id="GO:0005506">
    <property type="term" value="F:iron ion binding"/>
    <property type="evidence" value="ECO:0007669"/>
    <property type="project" value="InterPro"/>
</dbReference>
<feature type="binding site" description="axial binding residue" evidence="9">
    <location>
        <position position="423"/>
    </location>
    <ligand>
        <name>heme</name>
        <dbReference type="ChEBI" id="CHEBI:30413"/>
    </ligand>
    <ligandPart>
        <name>Fe</name>
        <dbReference type="ChEBI" id="CHEBI:18248"/>
    </ligandPart>
</feature>
<name>A0A060SE37_PYCCI</name>
<dbReference type="PANTHER" id="PTHR24305">
    <property type="entry name" value="CYTOCHROME P450"/>
    <property type="match status" value="1"/>
</dbReference>
<dbReference type="GO" id="GO:0016705">
    <property type="term" value="F:oxidoreductase activity, acting on paired donors, with incorporation or reduction of molecular oxygen"/>
    <property type="evidence" value="ECO:0007669"/>
    <property type="project" value="InterPro"/>
</dbReference>
<evidence type="ECO:0000256" key="1">
    <source>
        <dbReference type="ARBA" id="ARBA00001971"/>
    </source>
</evidence>
<dbReference type="SUPFAM" id="SSF48264">
    <property type="entry name" value="Cytochrome P450"/>
    <property type="match status" value="1"/>
</dbReference>
<protein>
    <recommendedName>
        <fullName evidence="13">Cytochrome P450</fullName>
    </recommendedName>
</protein>
<dbReference type="AlphaFoldDB" id="A0A060SE37"/>
<proteinExistence type="inferred from homology"/>
<comment type="cofactor">
    <cofactor evidence="1 9">
        <name>heme</name>
        <dbReference type="ChEBI" id="CHEBI:30413"/>
    </cofactor>
</comment>
<dbReference type="InterPro" id="IPR050121">
    <property type="entry name" value="Cytochrome_P450_monoxygenase"/>
</dbReference>
<evidence type="ECO:0000313" key="12">
    <source>
        <dbReference type="Proteomes" id="UP000029665"/>
    </source>
</evidence>
<dbReference type="HOGENOM" id="CLU_001570_5_11_1"/>
<dbReference type="Pfam" id="PF00067">
    <property type="entry name" value="p450"/>
    <property type="match status" value="1"/>
</dbReference>
<dbReference type="GO" id="GO:0020037">
    <property type="term" value="F:heme binding"/>
    <property type="evidence" value="ECO:0007669"/>
    <property type="project" value="InterPro"/>
</dbReference>
<dbReference type="PANTHER" id="PTHR24305:SF166">
    <property type="entry name" value="CYTOCHROME P450 12A4, MITOCHONDRIAL-RELATED"/>
    <property type="match status" value="1"/>
</dbReference>
<dbReference type="Proteomes" id="UP000029665">
    <property type="component" value="Unassembled WGS sequence"/>
</dbReference>
<accession>A0A060SE37</accession>
<keyword evidence="4 9" id="KW-0349">Heme</keyword>
<evidence type="ECO:0000256" key="6">
    <source>
        <dbReference type="ARBA" id="ARBA00023002"/>
    </source>
</evidence>
<dbReference type="InterPro" id="IPR017972">
    <property type="entry name" value="Cyt_P450_CS"/>
</dbReference>
<dbReference type="Gene3D" id="1.10.630.10">
    <property type="entry name" value="Cytochrome P450"/>
    <property type="match status" value="1"/>
</dbReference>
<evidence type="ECO:0000313" key="11">
    <source>
        <dbReference type="EMBL" id="CDO72747.1"/>
    </source>
</evidence>
<dbReference type="PRINTS" id="PR00385">
    <property type="entry name" value="P450"/>
</dbReference>
<dbReference type="InterPro" id="IPR001128">
    <property type="entry name" value="Cyt_P450"/>
</dbReference>
<sequence>MGQRVRKQHPVSLAVQPQTPCLWTADPQVIRHVLCSYNYVKPWEVSISAARVVGDSVLVAEGEKHRGQRSILNPAFGAIQIKELAHIFVQKSLELRDVWVEEIASQGGTARLNVLDGLKKTTLDVIGLAGFDYPLEALNSKGKPNELNEAFTRIFTKTPPLSLHRILVSIFPFLDLFPDERNRRVQEANVVMRRIGLKLIQDKKAAILRELGNKGGNIDKKDLPGRDLLTLLIKANMAKDLPENQRLSDEEVLAQIPTWVHESFTWTSVFELTHHACRPWCLFALTQNPAVQQKLREELLAVPTESPTMDELAALSYLDWVVRETLRVHAPVTWTMRSAGIEDVIPVSEPYVDRYGKTQHEIRIAPGNRIITSFLAVHHSKAIWGEDALEFKPERWESPPEKISEIPSVWSHMLTFSAGPHGCIGYRLSLAELRALIFTLVRAFEFELAGSPDDVIGVGMFTQRPGLQSEIAKGAQLPLIVRPYVRA</sequence>
<organism evidence="11 12">
    <name type="scientific">Pycnoporus cinnabarinus</name>
    <name type="common">Cinnabar-red polypore</name>
    <name type="synonym">Trametes cinnabarina</name>
    <dbReference type="NCBI Taxonomy" id="5643"/>
    <lineage>
        <taxon>Eukaryota</taxon>
        <taxon>Fungi</taxon>
        <taxon>Dikarya</taxon>
        <taxon>Basidiomycota</taxon>
        <taxon>Agaricomycotina</taxon>
        <taxon>Agaricomycetes</taxon>
        <taxon>Polyporales</taxon>
        <taxon>Polyporaceae</taxon>
        <taxon>Trametes</taxon>
    </lineage>
</organism>
<evidence type="ECO:0000256" key="5">
    <source>
        <dbReference type="ARBA" id="ARBA00022723"/>
    </source>
</evidence>
<keyword evidence="6 10" id="KW-0560">Oxidoreductase</keyword>
<keyword evidence="5 9" id="KW-0479">Metal-binding</keyword>
<comment type="similarity">
    <text evidence="3 10">Belongs to the cytochrome P450 family.</text>
</comment>
<dbReference type="GO" id="GO:0004497">
    <property type="term" value="F:monooxygenase activity"/>
    <property type="evidence" value="ECO:0007669"/>
    <property type="project" value="UniProtKB-KW"/>
</dbReference>
<keyword evidence="12" id="KW-1185">Reference proteome</keyword>
<dbReference type="PROSITE" id="PS00086">
    <property type="entry name" value="CYTOCHROME_P450"/>
    <property type="match status" value="1"/>
</dbReference>
<evidence type="ECO:0008006" key="13">
    <source>
        <dbReference type="Google" id="ProtNLM"/>
    </source>
</evidence>
<evidence type="ECO:0000256" key="4">
    <source>
        <dbReference type="ARBA" id="ARBA00022617"/>
    </source>
</evidence>
<dbReference type="InterPro" id="IPR036396">
    <property type="entry name" value="Cyt_P450_sf"/>
</dbReference>
<evidence type="ECO:0000256" key="9">
    <source>
        <dbReference type="PIRSR" id="PIRSR602403-1"/>
    </source>
</evidence>
<evidence type="ECO:0000256" key="8">
    <source>
        <dbReference type="ARBA" id="ARBA00023033"/>
    </source>
</evidence>
<reference evidence="11" key="1">
    <citation type="submission" date="2014-01" db="EMBL/GenBank/DDBJ databases">
        <title>The genome of the white-rot fungus Pycnoporus cinnabarinus: a basidiomycete model with a versatile arsenal for lignocellulosic biomass breakdown.</title>
        <authorList>
            <person name="Levasseur A."/>
            <person name="Lomascolo A."/>
            <person name="Ruiz-Duenas F.J."/>
            <person name="Uzan E."/>
            <person name="Piumi F."/>
            <person name="Kues U."/>
            <person name="Ram A.F.J."/>
            <person name="Murat C."/>
            <person name="Haon M."/>
            <person name="Benoit I."/>
            <person name="Arfi Y."/>
            <person name="Chevret D."/>
            <person name="Drula E."/>
            <person name="Kwon M.J."/>
            <person name="Gouret P."/>
            <person name="Lesage-Meessen L."/>
            <person name="Lombard V."/>
            <person name="Mariette J."/>
            <person name="Noirot C."/>
            <person name="Park J."/>
            <person name="Patyshakuliyeva A."/>
            <person name="Wieneger R.A.B."/>
            <person name="Wosten H.A.B."/>
            <person name="Martin F."/>
            <person name="Coutinho P.M."/>
            <person name="de Vries R."/>
            <person name="Martinez A.T."/>
            <person name="Klopp C."/>
            <person name="Pontarotti P."/>
            <person name="Henrissat B."/>
            <person name="Record E."/>
        </authorList>
    </citation>
    <scope>NUCLEOTIDE SEQUENCE [LARGE SCALE GENOMIC DNA]</scope>
    <source>
        <strain evidence="11">BRFM137</strain>
    </source>
</reference>
<comment type="caution">
    <text evidence="11">The sequence shown here is derived from an EMBL/GenBank/DDBJ whole genome shotgun (WGS) entry which is preliminary data.</text>
</comment>
<dbReference type="InterPro" id="IPR002403">
    <property type="entry name" value="Cyt_P450_E_grp-IV"/>
</dbReference>
<gene>
    <name evidence="11" type="ORF">BN946_scf184990.g30</name>
</gene>
<evidence type="ECO:0000256" key="10">
    <source>
        <dbReference type="RuleBase" id="RU000461"/>
    </source>
</evidence>
<dbReference type="EMBL" id="CCBP010000116">
    <property type="protein sequence ID" value="CDO72747.1"/>
    <property type="molecule type" value="Genomic_DNA"/>
</dbReference>
<keyword evidence="8 10" id="KW-0503">Monooxygenase</keyword>
<dbReference type="OrthoDB" id="1470350at2759"/>
<comment type="pathway">
    <text evidence="2">Secondary metabolite biosynthesis.</text>
</comment>
<dbReference type="PRINTS" id="PR00465">
    <property type="entry name" value="EP450IV"/>
</dbReference>
<evidence type="ECO:0000256" key="2">
    <source>
        <dbReference type="ARBA" id="ARBA00005179"/>
    </source>
</evidence>
<dbReference type="STRING" id="5643.A0A060SE37"/>
<keyword evidence="7 9" id="KW-0408">Iron</keyword>
<evidence type="ECO:0000256" key="7">
    <source>
        <dbReference type="ARBA" id="ARBA00023004"/>
    </source>
</evidence>
<dbReference type="OMA" id="LRWAWRI"/>
<evidence type="ECO:0000256" key="3">
    <source>
        <dbReference type="ARBA" id="ARBA00010617"/>
    </source>
</evidence>